<name>A0A2P8PZ29_9ACTN</name>
<dbReference type="Proteomes" id="UP000240429">
    <property type="component" value="Unassembled WGS sequence"/>
</dbReference>
<comment type="caution">
    <text evidence="2">The sequence shown here is derived from an EMBL/GenBank/DDBJ whole genome shotgun (WGS) entry which is preliminary data.</text>
</comment>
<organism evidence="2 3">
    <name type="scientific">Streptomyces dioscori</name>
    <dbReference type="NCBI Taxonomy" id="2109333"/>
    <lineage>
        <taxon>Bacteria</taxon>
        <taxon>Bacillati</taxon>
        <taxon>Actinomycetota</taxon>
        <taxon>Actinomycetes</taxon>
        <taxon>Kitasatosporales</taxon>
        <taxon>Streptomycetaceae</taxon>
        <taxon>Streptomyces</taxon>
        <taxon>Streptomyces aurantiacus group</taxon>
    </lineage>
</organism>
<gene>
    <name evidence="2" type="ORF">C6Y14_32910</name>
</gene>
<accession>A0A2P8PZ29</accession>
<evidence type="ECO:0000313" key="3">
    <source>
        <dbReference type="Proteomes" id="UP000240429"/>
    </source>
</evidence>
<evidence type="ECO:0000313" key="2">
    <source>
        <dbReference type="EMBL" id="PSM39257.1"/>
    </source>
</evidence>
<keyword evidence="3" id="KW-1185">Reference proteome</keyword>
<feature type="compositionally biased region" description="Low complexity" evidence="1">
    <location>
        <begin position="1"/>
        <end position="11"/>
    </location>
</feature>
<sequence>MRSDASGSPADGLPPGPPPGRPAAGSACHPAGCGWWGVRLVCAARVAARAVGGGASGLSVTPATAANGGASARLARRAAVAAGGGHSPLPPHCGVASQPVAARRRASTCGYRRCLTAPPLVGA</sequence>
<dbReference type="AlphaFoldDB" id="A0A2P8PZ29"/>
<reference evidence="2 3" key="1">
    <citation type="submission" date="2018-03" db="EMBL/GenBank/DDBJ databases">
        <title>Streptomyces dioscori sp. nov., a novel endophytic actinobacterium isolated from bulbil of Dioscorea bulbifera L.</title>
        <authorList>
            <person name="Zhikuan W."/>
        </authorList>
    </citation>
    <scope>NUCLEOTIDE SEQUENCE [LARGE SCALE GENOMIC DNA]</scope>
    <source>
        <strain evidence="2 3">A217</strain>
    </source>
</reference>
<protein>
    <submittedName>
        <fullName evidence="2">Uncharacterized protein</fullName>
    </submittedName>
</protein>
<proteinExistence type="predicted"/>
<evidence type="ECO:0000256" key="1">
    <source>
        <dbReference type="SAM" id="MobiDB-lite"/>
    </source>
</evidence>
<dbReference type="EMBL" id="PYBJ01000026">
    <property type="protein sequence ID" value="PSM39257.1"/>
    <property type="molecule type" value="Genomic_DNA"/>
</dbReference>
<feature type="region of interest" description="Disordered" evidence="1">
    <location>
        <begin position="1"/>
        <end position="27"/>
    </location>
</feature>
<feature type="compositionally biased region" description="Pro residues" evidence="1">
    <location>
        <begin position="12"/>
        <end position="21"/>
    </location>
</feature>